<dbReference type="RefSeq" id="XP_056050112.1">
    <property type="nucleotide sequence ID" value="XM_056193034.1"/>
</dbReference>
<comment type="caution">
    <text evidence="1">The sequence shown here is derived from an EMBL/GenBank/DDBJ whole genome shotgun (WGS) entry which is preliminary data.</text>
</comment>
<accession>A0A9W8UGE5</accession>
<dbReference type="AlphaFoldDB" id="A0A9W8UGE5"/>
<name>A0A9W8UGE5_AKAMU</name>
<reference evidence="1" key="1">
    <citation type="journal article" date="2023" name="Access Microbiol">
        <title>De-novo genome assembly for Akanthomyces muscarius, a biocontrol agent of insect agricultural pests.</title>
        <authorList>
            <person name="Erdos Z."/>
            <person name="Studholme D.J."/>
            <person name="Raymond B."/>
            <person name="Sharma M."/>
        </authorList>
    </citation>
    <scope>NUCLEOTIDE SEQUENCE</scope>
    <source>
        <strain evidence="1">Ve6</strain>
    </source>
</reference>
<dbReference type="GeneID" id="80888872"/>
<dbReference type="EMBL" id="JAJHUN010000010">
    <property type="protein sequence ID" value="KAJ4147171.1"/>
    <property type="molecule type" value="Genomic_DNA"/>
</dbReference>
<dbReference type="Proteomes" id="UP001144673">
    <property type="component" value="Chromosome 3"/>
</dbReference>
<proteinExistence type="predicted"/>
<evidence type="ECO:0000313" key="1">
    <source>
        <dbReference type="EMBL" id="KAJ4147171.1"/>
    </source>
</evidence>
<evidence type="ECO:0000313" key="2">
    <source>
        <dbReference type="Proteomes" id="UP001144673"/>
    </source>
</evidence>
<protein>
    <submittedName>
        <fullName evidence="1">Uncharacterized protein</fullName>
    </submittedName>
</protein>
<sequence length="66" mass="7642">MVVWAGHCHTSRCICDFLKKELNFAVEPYQSPRHGVRPRATRKPSNVAYQGEICNRPYTFTIFISL</sequence>
<keyword evidence="2" id="KW-1185">Reference proteome</keyword>
<gene>
    <name evidence="1" type="ORF">LMH87_001713</name>
</gene>
<organism evidence="1 2">
    <name type="scientific">Akanthomyces muscarius</name>
    <name type="common">Entomopathogenic fungus</name>
    <name type="synonym">Lecanicillium muscarium</name>
    <dbReference type="NCBI Taxonomy" id="2231603"/>
    <lineage>
        <taxon>Eukaryota</taxon>
        <taxon>Fungi</taxon>
        <taxon>Dikarya</taxon>
        <taxon>Ascomycota</taxon>
        <taxon>Pezizomycotina</taxon>
        <taxon>Sordariomycetes</taxon>
        <taxon>Hypocreomycetidae</taxon>
        <taxon>Hypocreales</taxon>
        <taxon>Cordycipitaceae</taxon>
        <taxon>Akanthomyces</taxon>
    </lineage>
</organism>
<dbReference type="KEGG" id="amus:LMH87_001713"/>